<dbReference type="Gene3D" id="1.25.40.10">
    <property type="entry name" value="Tetratricopeptide repeat domain"/>
    <property type="match status" value="2"/>
</dbReference>
<dbReference type="InParanoid" id="D7G753"/>
<dbReference type="SUPFAM" id="SSF81901">
    <property type="entry name" value="HCP-like"/>
    <property type="match status" value="1"/>
</dbReference>
<dbReference type="InterPro" id="IPR052943">
    <property type="entry name" value="TMTC_O-mannosyl-trnsfr"/>
</dbReference>
<name>D7G753_ECTSI</name>
<dbReference type="Pfam" id="PF13432">
    <property type="entry name" value="TPR_16"/>
    <property type="match status" value="4"/>
</dbReference>
<keyword evidence="2" id="KW-1185">Reference proteome</keyword>
<dbReference type="OMA" id="THSSILC"/>
<dbReference type="EMBL" id="FN649035">
    <property type="protein sequence ID" value="CBJ25746.1"/>
    <property type="molecule type" value="Genomic_DNA"/>
</dbReference>
<organism evidence="1 2">
    <name type="scientific">Ectocarpus siliculosus</name>
    <name type="common">Brown alga</name>
    <name type="synonym">Conferva siliculosa</name>
    <dbReference type="NCBI Taxonomy" id="2880"/>
    <lineage>
        <taxon>Eukaryota</taxon>
        <taxon>Sar</taxon>
        <taxon>Stramenopiles</taxon>
        <taxon>Ochrophyta</taxon>
        <taxon>PX clade</taxon>
        <taxon>Phaeophyceae</taxon>
        <taxon>Ectocarpales</taxon>
        <taxon>Ectocarpaceae</taxon>
        <taxon>Ectocarpus</taxon>
    </lineage>
</organism>
<dbReference type="AlphaFoldDB" id="D7G753"/>
<evidence type="ECO:0000313" key="1">
    <source>
        <dbReference type="EMBL" id="CBJ25746.1"/>
    </source>
</evidence>
<dbReference type="Pfam" id="PF13181">
    <property type="entry name" value="TPR_8"/>
    <property type="match status" value="1"/>
</dbReference>
<dbReference type="PANTHER" id="PTHR44809">
    <property type="match status" value="1"/>
</dbReference>
<reference evidence="1 2" key="1">
    <citation type="journal article" date="2010" name="Nature">
        <title>The Ectocarpus genome and the independent evolution of multicellularity in brown algae.</title>
        <authorList>
            <person name="Cock J.M."/>
            <person name="Sterck L."/>
            <person name="Rouze P."/>
            <person name="Scornet D."/>
            <person name="Allen A.E."/>
            <person name="Amoutzias G."/>
            <person name="Anthouard V."/>
            <person name="Artiguenave F."/>
            <person name="Aury J.M."/>
            <person name="Badger J.H."/>
            <person name="Beszteri B."/>
            <person name="Billiau K."/>
            <person name="Bonnet E."/>
            <person name="Bothwell J.H."/>
            <person name="Bowler C."/>
            <person name="Boyen C."/>
            <person name="Brownlee C."/>
            <person name="Carrano C.J."/>
            <person name="Charrier B."/>
            <person name="Cho G.Y."/>
            <person name="Coelho S.M."/>
            <person name="Collen J."/>
            <person name="Corre E."/>
            <person name="Da Silva C."/>
            <person name="Delage L."/>
            <person name="Delaroque N."/>
            <person name="Dittami S.M."/>
            <person name="Doulbeau S."/>
            <person name="Elias M."/>
            <person name="Farnham G."/>
            <person name="Gachon C.M."/>
            <person name="Gschloessl B."/>
            <person name="Heesch S."/>
            <person name="Jabbari K."/>
            <person name="Jubin C."/>
            <person name="Kawai H."/>
            <person name="Kimura K."/>
            <person name="Kloareg B."/>
            <person name="Kupper F.C."/>
            <person name="Lang D."/>
            <person name="Le Bail A."/>
            <person name="Leblanc C."/>
            <person name="Lerouge P."/>
            <person name="Lohr M."/>
            <person name="Lopez P.J."/>
            <person name="Martens C."/>
            <person name="Maumus F."/>
            <person name="Michel G."/>
            <person name="Miranda-Saavedra D."/>
            <person name="Morales J."/>
            <person name="Moreau H."/>
            <person name="Motomura T."/>
            <person name="Nagasato C."/>
            <person name="Napoli C.A."/>
            <person name="Nelson D.R."/>
            <person name="Nyvall-Collen P."/>
            <person name="Peters A.F."/>
            <person name="Pommier C."/>
            <person name="Potin P."/>
            <person name="Poulain J."/>
            <person name="Quesneville H."/>
            <person name="Read B."/>
            <person name="Rensing S.A."/>
            <person name="Ritter A."/>
            <person name="Rousvoal S."/>
            <person name="Samanta M."/>
            <person name="Samson G."/>
            <person name="Schroeder D.C."/>
            <person name="Segurens B."/>
            <person name="Strittmatter M."/>
            <person name="Tonon T."/>
            <person name="Tregear J.W."/>
            <person name="Valentin K."/>
            <person name="von Dassow P."/>
            <person name="Yamagishi T."/>
            <person name="Van de Peer Y."/>
            <person name="Wincker P."/>
        </authorList>
    </citation>
    <scope>NUCLEOTIDE SEQUENCE [LARGE SCALE GENOMIC DNA]</scope>
    <source>
        <strain evidence="2">Ec32 / CCAP1310/4</strain>
    </source>
</reference>
<dbReference type="STRING" id="2880.D7G753"/>
<sequence>MPNESSMVGQDQLAVDSVESSFRAAVAKQEDVFTLTALAHLLADLGRNDEAGSFFEKALKCPHHATKHGSPSSDGETRGLAMGWYAALVEGNGSEGAVKAEGLYKRALRINDRDALAMGNYAVFLHKIKRDHRAAATAYKKAVEAHPTHSSILCKYGGFVKHVENDYEKAKTLFEAAIAANPSHAESLGNLAVLLHGQLCTSAPLLDKIEGLYKRAVHADPVNANNFSNFGLFLAEKRGDVVGAEALYKKARAIDPFHANSIYNYAVLLDSSLKQQEAKQLFERAVRSSPSDALTRADYGRFLAMVENNLEGALENLREAIRCDPDCTTAQFNLGKLLLQRRRTEPASEGSGGIRRKAAGGDAREAKVLLRKVIRDNEEHSGAQLCLAHALAEEGDFEDAANLCRAALKGTACTDVAAMSNLAALLGRNGMSDTVIATTSLADVWGSLT</sequence>
<dbReference type="InterPro" id="IPR011990">
    <property type="entry name" value="TPR-like_helical_dom_sf"/>
</dbReference>
<dbReference type="PANTHER" id="PTHR44809:SF1">
    <property type="entry name" value="PROTEIN O-MANNOSYL-TRANSFERASE TMTC1"/>
    <property type="match status" value="1"/>
</dbReference>
<dbReference type="EMBL" id="FN649727">
    <property type="protein sequence ID" value="CBJ25746.1"/>
    <property type="molecule type" value="Genomic_DNA"/>
</dbReference>
<proteinExistence type="predicted"/>
<dbReference type="OrthoDB" id="186435at2759"/>
<protein>
    <submittedName>
        <fullName evidence="1">Tetratricopeptide domain-containing protein</fullName>
    </submittedName>
</protein>
<dbReference type="Proteomes" id="UP000002630">
    <property type="component" value="Linkage Group LG02"/>
</dbReference>
<accession>D7G753</accession>
<gene>
    <name evidence="1" type="ORF">Esi_0008_0214</name>
</gene>
<dbReference type="InterPro" id="IPR019734">
    <property type="entry name" value="TPR_rpt"/>
</dbReference>
<evidence type="ECO:0000313" key="2">
    <source>
        <dbReference type="Proteomes" id="UP000002630"/>
    </source>
</evidence>
<dbReference type="SUPFAM" id="SSF48452">
    <property type="entry name" value="TPR-like"/>
    <property type="match status" value="1"/>
</dbReference>
<dbReference type="eggNOG" id="KOG4626">
    <property type="taxonomic scope" value="Eukaryota"/>
</dbReference>